<reference evidence="2 3" key="1">
    <citation type="submission" date="2021-03" db="EMBL/GenBank/DDBJ databases">
        <title>Antimicrobial resistance genes in bacteria isolated from Japanese honey, and their potential for conferring macrolide and lincosamide resistance in the American foulbrood pathogen Paenibacillus larvae.</title>
        <authorList>
            <person name="Okamoto M."/>
            <person name="Kumagai M."/>
            <person name="Kanamori H."/>
            <person name="Takamatsu D."/>
        </authorList>
    </citation>
    <scope>NUCLEOTIDE SEQUENCE [LARGE SCALE GENOMIC DNA]</scope>
    <source>
        <strain evidence="2 3">J8TS2</strain>
    </source>
</reference>
<protein>
    <submittedName>
        <fullName evidence="2">Sugar ABC transporter substrate-binding protein</fullName>
    </submittedName>
</protein>
<dbReference type="Gene3D" id="3.40.190.10">
    <property type="entry name" value="Periplasmic binding protein-like II"/>
    <property type="match status" value="1"/>
</dbReference>
<dbReference type="RefSeq" id="WP_212967421.1">
    <property type="nucleotide sequence ID" value="NZ_BORB01000056.1"/>
</dbReference>
<dbReference type="Proteomes" id="UP000679950">
    <property type="component" value="Unassembled WGS sequence"/>
</dbReference>
<dbReference type="InterPro" id="IPR006059">
    <property type="entry name" value="SBP"/>
</dbReference>
<organism evidence="2 3">
    <name type="scientific">Lederbergia ruris</name>
    <dbReference type="NCBI Taxonomy" id="217495"/>
    <lineage>
        <taxon>Bacteria</taxon>
        <taxon>Bacillati</taxon>
        <taxon>Bacillota</taxon>
        <taxon>Bacilli</taxon>
        <taxon>Bacillales</taxon>
        <taxon>Bacillaceae</taxon>
        <taxon>Lederbergia</taxon>
    </lineage>
</organism>
<name>A0ABQ4KQ72_9BACI</name>
<dbReference type="Pfam" id="PF01547">
    <property type="entry name" value="SBP_bac_1"/>
    <property type="match status" value="1"/>
</dbReference>
<evidence type="ECO:0000313" key="2">
    <source>
        <dbReference type="EMBL" id="GIN59699.1"/>
    </source>
</evidence>
<evidence type="ECO:0000313" key="3">
    <source>
        <dbReference type="Proteomes" id="UP000679950"/>
    </source>
</evidence>
<accession>A0ABQ4KQ72</accession>
<evidence type="ECO:0000256" key="1">
    <source>
        <dbReference type="SAM" id="SignalP"/>
    </source>
</evidence>
<dbReference type="EMBL" id="BORB01000056">
    <property type="protein sequence ID" value="GIN59699.1"/>
    <property type="molecule type" value="Genomic_DNA"/>
</dbReference>
<sequence>MKIKYLKIVGLILTVMVLLIACSSHSSGKENGDNKSVELTFMYWGSNDEKQAVQQMLDSFNKSHPDIKVVGQHVTGDYNTKINTLMASNELPDVAYLSASLARKWAKEGKVMDLTEYETAYPELASRVPQSYLYYEPGKHIGNTTAAEIIMMFYNKALFEEAAVELPPSEAEKGWTWDEFVEVAKKLTKDSNGKSPDQPGFNPKNIVQYGVSIPTNFNGWLPIVQSNGGDLTNEDGTELTLNTPEAKEALEKIHDLIYKHHVAPTPVQMENMPATSVSLQTKKVAMAIDGQWALLDIAASGIDLGTAVLPYFKEPTTIFLAGASVIFSSTEYPEEALEFYLYHNDPEQVDLFEKGLWMPIQEEYYTDEEKIASWTDNDVHPEDYKEAAIDYLVNHSVSAPEHTIVNWDEVNTALEQALDQYWTNAKSLDEVLSEAEAAVNPVLDGKFPTE</sequence>
<dbReference type="PROSITE" id="PS51257">
    <property type="entry name" value="PROKAR_LIPOPROTEIN"/>
    <property type="match status" value="1"/>
</dbReference>
<dbReference type="PANTHER" id="PTHR43649:SF12">
    <property type="entry name" value="DIACETYLCHITOBIOSE BINDING PROTEIN DASA"/>
    <property type="match status" value="1"/>
</dbReference>
<feature type="signal peptide" evidence="1">
    <location>
        <begin position="1"/>
        <end position="28"/>
    </location>
</feature>
<keyword evidence="1" id="KW-0732">Signal</keyword>
<gene>
    <name evidence="2" type="primary">ABC-SBP_3</name>
    <name evidence="2" type="ORF">J8TS2_40180</name>
</gene>
<dbReference type="InterPro" id="IPR050490">
    <property type="entry name" value="Bact_solute-bd_prot1"/>
</dbReference>
<feature type="chain" id="PRO_5047204141" evidence="1">
    <location>
        <begin position="29"/>
        <end position="450"/>
    </location>
</feature>
<keyword evidence="3" id="KW-1185">Reference proteome</keyword>
<proteinExistence type="predicted"/>
<dbReference type="CDD" id="cd13585">
    <property type="entry name" value="PBP2_TMBP_like"/>
    <property type="match status" value="1"/>
</dbReference>
<dbReference type="SUPFAM" id="SSF53850">
    <property type="entry name" value="Periplasmic binding protein-like II"/>
    <property type="match status" value="1"/>
</dbReference>
<dbReference type="PANTHER" id="PTHR43649">
    <property type="entry name" value="ARABINOSE-BINDING PROTEIN-RELATED"/>
    <property type="match status" value="1"/>
</dbReference>
<comment type="caution">
    <text evidence="2">The sequence shown here is derived from an EMBL/GenBank/DDBJ whole genome shotgun (WGS) entry which is preliminary data.</text>
</comment>